<keyword evidence="3" id="KW-1185">Reference proteome</keyword>
<comment type="caution">
    <text evidence="2">The sequence shown here is derived from an EMBL/GenBank/DDBJ whole genome shotgun (WGS) entry which is preliminary data.</text>
</comment>
<evidence type="ECO:0000313" key="2">
    <source>
        <dbReference type="EMBL" id="KAE9633761.1"/>
    </source>
</evidence>
<evidence type="ECO:0000313" key="3">
    <source>
        <dbReference type="Proteomes" id="UP000483018"/>
    </source>
</evidence>
<reference evidence="2 3" key="1">
    <citation type="submission" date="2019-12" db="EMBL/GenBank/DDBJ databases">
        <title>Defluviitalea raffinosedens, isolated from a biogas fermenter, genome sequencing and characterization.</title>
        <authorList>
            <person name="Rettenmaier R."/>
            <person name="Schneider M."/>
            <person name="Neuhaus K."/>
            <person name="Liebl W."/>
            <person name="Zverlov V."/>
        </authorList>
    </citation>
    <scope>NUCLEOTIDE SEQUENCE [LARGE SCALE GENOMIC DNA]</scope>
    <source>
        <strain evidence="2 3">249c-K6</strain>
    </source>
</reference>
<gene>
    <name evidence="2" type="ORF">GND95_08900</name>
</gene>
<organism evidence="2 3">
    <name type="scientific">Defluviitalea raffinosedens</name>
    <dbReference type="NCBI Taxonomy" id="1450156"/>
    <lineage>
        <taxon>Bacteria</taxon>
        <taxon>Bacillati</taxon>
        <taxon>Bacillota</taxon>
        <taxon>Clostridia</taxon>
        <taxon>Lachnospirales</taxon>
        <taxon>Defluviitaleaceae</taxon>
        <taxon>Defluviitalea</taxon>
    </lineage>
</organism>
<feature type="region of interest" description="Disordered" evidence="1">
    <location>
        <begin position="1"/>
        <end position="67"/>
    </location>
</feature>
<dbReference type="RefSeq" id="WP_158740561.1">
    <property type="nucleotide sequence ID" value="NZ_JAFBEP010000011.1"/>
</dbReference>
<sequence>MSKDLHNPNIFHNKIDFEHETSTASMHFESGDRPTPREAKSQKAQLDSKHSVPGKGDVKIQMKEKQR</sequence>
<feature type="compositionally biased region" description="Basic and acidic residues" evidence="1">
    <location>
        <begin position="29"/>
        <end position="67"/>
    </location>
</feature>
<protein>
    <submittedName>
        <fullName evidence="2">Uncharacterized protein</fullName>
    </submittedName>
</protein>
<dbReference type="AlphaFoldDB" id="A0A7C8HE95"/>
<evidence type="ECO:0000256" key="1">
    <source>
        <dbReference type="SAM" id="MobiDB-lite"/>
    </source>
</evidence>
<dbReference type="OrthoDB" id="2382288at2"/>
<name>A0A7C8HE95_9FIRM</name>
<accession>A0A7C8HE95</accession>
<dbReference type="EMBL" id="WSLF01000007">
    <property type="protein sequence ID" value="KAE9633761.1"/>
    <property type="molecule type" value="Genomic_DNA"/>
</dbReference>
<proteinExistence type="predicted"/>
<dbReference type="Proteomes" id="UP000483018">
    <property type="component" value="Unassembled WGS sequence"/>
</dbReference>